<gene>
    <name evidence="7" type="ORF">QBC47DRAFT_393512</name>
</gene>
<organism evidence="7 8">
    <name type="scientific">Echria macrotheca</name>
    <dbReference type="NCBI Taxonomy" id="438768"/>
    <lineage>
        <taxon>Eukaryota</taxon>
        <taxon>Fungi</taxon>
        <taxon>Dikarya</taxon>
        <taxon>Ascomycota</taxon>
        <taxon>Pezizomycotina</taxon>
        <taxon>Sordariomycetes</taxon>
        <taxon>Sordariomycetidae</taxon>
        <taxon>Sordariales</taxon>
        <taxon>Schizotheciaceae</taxon>
        <taxon>Echria</taxon>
    </lineage>
</organism>
<reference evidence="7" key="1">
    <citation type="submission" date="2023-06" db="EMBL/GenBank/DDBJ databases">
        <title>Genome-scale phylogeny and comparative genomics of the fungal order Sordariales.</title>
        <authorList>
            <consortium name="Lawrence Berkeley National Laboratory"/>
            <person name="Hensen N."/>
            <person name="Bonometti L."/>
            <person name="Westerberg I."/>
            <person name="Brannstrom I.O."/>
            <person name="Guillou S."/>
            <person name="Cros-Aarteil S."/>
            <person name="Calhoun S."/>
            <person name="Haridas S."/>
            <person name="Kuo A."/>
            <person name="Mondo S."/>
            <person name="Pangilinan J."/>
            <person name="Riley R."/>
            <person name="Labutti K."/>
            <person name="Andreopoulos B."/>
            <person name="Lipzen A."/>
            <person name="Chen C."/>
            <person name="Yanf M."/>
            <person name="Daum C."/>
            <person name="Ng V."/>
            <person name="Clum A."/>
            <person name="Steindorff A."/>
            <person name="Ohm R."/>
            <person name="Martin F."/>
            <person name="Silar P."/>
            <person name="Natvig D."/>
            <person name="Lalanne C."/>
            <person name="Gautier V."/>
            <person name="Ament-Velasquez S.L."/>
            <person name="Kruys A."/>
            <person name="Hutchinson M.I."/>
            <person name="Powell A.J."/>
            <person name="Barry K."/>
            <person name="Miller A.N."/>
            <person name="Grigoriev I.V."/>
            <person name="Debuchy R."/>
            <person name="Gladieux P."/>
            <person name="Thoren M.H."/>
            <person name="Johannesson H."/>
        </authorList>
    </citation>
    <scope>NUCLEOTIDE SEQUENCE</scope>
    <source>
        <strain evidence="7">PSN4</strain>
    </source>
</reference>
<dbReference type="InterPro" id="IPR056843">
    <property type="entry name" value="THADA-like_TPR"/>
</dbReference>
<dbReference type="Proteomes" id="UP001239445">
    <property type="component" value="Unassembled WGS sequence"/>
</dbReference>
<evidence type="ECO:0000259" key="4">
    <source>
        <dbReference type="Pfam" id="PF10350"/>
    </source>
</evidence>
<evidence type="ECO:0000256" key="3">
    <source>
        <dbReference type="SAM" id="MobiDB-lite"/>
    </source>
</evidence>
<dbReference type="Pfam" id="PF25150">
    <property type="entry name" value="TPR_Trm732"/>
    <property type="match status" value="1"/>
</dbReference>
<feature type="compositionally biased region" description="Polar residues" evidence="3">
    <location>
        <begin position="431"/>
        <end position="441"/>
    </location>
</feature>
<evidence type="ECO:0000256" key="2">
    <source>
        <dbReference type="ARBA" id="ARBA00022694"/>
    </source>
</evidence>
<dbReference type="InterPro" id="IPR051954">
    <property type="entry name" value="tRNA_methyltransferase_THADA"/>
</dbReference>
<dbReference type="Gene3D" id="1.25.10.10">
    <property type="entry name" value="Leucine-rich Repeat Variant"/>
    <property type="match status" value="1"/>
</dbReference>
<feature type="domain" description="tRNA (32-2'-O)-methyltransferase regulator THADA-like TPR repeats region" evidence="5">
    <location>
        <begin position="250"/>
        <end position="549"/>
    </location>
</feature>
<dbReference type="Pfam" id="PF10350">
    <property type="entry name" value="DUF2428"/>
    <property type="match status" value="1"/>
</dbReference>
<dbReference type="GO" id="GO:0005829">
    <property type="term" value="C:cytosol"/>
    <property type="evidence" value="ECO:0007669"/>
    <property type="project" value="TreeGrafter"/>
</dbReference>
<dbReference type="InterPro" id="IPR011989">
    <property type="entry name" value="ARM-like"/>
</dbReference>
<dbReference type="PANTHER" id="PTHR14387">
    <property type="entry name" value="THADA/DEATH RECEPTOR INTERACTING PROTEIN"/>
    <property type="match status" value="1"/>
</dbReference>
<dbReference type="GO" id="GO:0030488">
    <property type="term" value="P:tRNA methylation"/>
    <property type="evidence" value="ECO:0007669"/>
    <property type="project" value="TreeGrafter"/>
</dbReference>
<dbReference type="EMBL" id="MU839845">
    <property type="protein sequence ID" value="KAK1750774.1"/>
    <property type="molecule type" value="Genomic_DNA"/>
</dbReference>
<dbReference type="PANTHER" id="PTHR14387:SF0">
    <property type="entry name" value="DUF2428 DOMAIN-CONTAINING PROTEIN"/>
    <property type="match status" value="1"/>
</dbReference>
<dbReference type="SUPFAM" id="SSF48371">
    <property type="entry name" value="ARM repeat"/>
    <property type="match status" value="1"/>
</dbReference>
<evidence type="ECO:0000313" key="7">
    <source>
        <dbReference type="EMBL" id="KAK1750774.1"/>
    </source>
</evidence>
<comment type="caution">
    <text evidence="7">The sequence shown here is derived from an EMBL/GenBank/DDBJ whole genome shotgun (WGS) entry which is preliminary data.</text>
</comment>
<accession>A0AAJ0B320</accession>
<keyword evidence="8" id="KW-1185">Reference proteome</keyword>
<sequence>MATTPESPETQHGLLSGMGPDDWTNANTITKWLLNQPHDSRPGSAQAIFDNLLQDASQSRQYHNSGQACVKLCSFVQQCAKSSDQALKQWAYAEDLTLRLFHFYLEWYEHDPHRALRMVLDILVSCLTQSPCHETRVAVKDHVLETLVLVVSRKYPKLVIKAGLQCLDHLFTKQAIRMEDLVCKYRQTEPELANSDDHVLWRSLVLHLFSWMELSYVSSLAGKAIIHIFRSLLRQASSDPPLNSAEGVIDMWLGWLRDALDRNPEILEDVKNYGLVPLFKTDRTSALIILRKFNSSDSLDSQKQKLTDLAFMLQLATLDLGKRFGLVEEPSSSVDDAQSASLIILQESLLDGFLSHPSMSVRCSALSLLVSSQATTKPFSETAFALLRRHLGSFHMDYDAKFRNEMLGLTKNFIRRVKGIVTVAKRSIAAQASRSGQQPTADSGRPVAKRKPGPEDTQNYDQEASEILSRHEGFLKWYMDFLKGELLPTASYQRHITAIKATLLALKIGKHAGAPDELDMDIMDIISSDPAWTRLVLDLLLDPFDDVRDGASAILSLFPREIVEAKLDRELGFNSLLDALLEFNNKAKSLADRTGRADHGDGAARSQGLMCRWLGDQTARIDLVFGILQILEVKIPRAEADLGHAAIENPVHGDFASLSYVWQVLATEIYGEKQLEKIHQIYTRVSDCSKRIWAAVRHVLCDDSPEGHLPEEMEEIEGLDTKDLLSYSFRAVHESSNLMRLMIGTLRLEPAPGVPFPPLDIFKDIGFLTFEQLATLRHRGAFSTVSLTFTTCCQLTQRLERTYVSTAGSDNLLREWYQGALQCIETQASTTRRSAGIPSLIAGILSANSQSPSFGEVFAKLEEIGQKPARVTETDGSNLPQVHALNCLRGVFRSSLLSKKAESYLASNLQLASNSLKSEVWAIRNCGLLLLRSLIDCLLGTGESKATIESGWDGHSVRISYNKYPTLPGVILGLLQPGVQAVDEVSSSAAEAVFPALDIIRRAGPPDEYREELRVCIEGYLGSKIWHVREMAARTLCSFLLQTDWVAELGAMLGSCGAEETNRLHGVLLTARFIIERKLDLTSGTDLESEALGMLLSRARDAAIRQRCPEVQAAYLEIVNLLAGIQSPSSITNITEPPSSQQPSGVLDISTPKEIRYSALLDMQNGLRTIYDISITGDTESLRSHLFNVLNSDVNTAHRMLESLPTVWRSRQGSSSDKRLEFCEIYGQVCIQASSAPEIRAQALLNLGSLMDESLRQNELSLLPDTQFLEHVWNSLQDGIINPELSCAAIKASGTFMAAFLARDAGDTTARDKRLRGWGAMVADSLDIDNDFDTRYAAVAALESFFGGTKVHDWTTSYLPALSALYDGLIDDDDEIRERAAAAAAGVLGCHLVPPTATDRLVGWLAEQFHGQDEFERHVVARMTGQTTRLALRQDEVLTHVPAEEQLVKALDFDDSLFATEEQNLFIDEINECIRWRRAFVYQTADGSSVNHLTEWTESGLRYLIGLARKEDGPLGWTSDQHVFAACARVILCAVAVVERTRSTVVSELLEELKVVGRMGRMHRSLLEMAVKGPA</sequence>
<dbReference type="Pfam" id="PF26523">
    <property type="entry name" value="Trm732_C"/>
    <property type="match status" value="1"/>
</dbReference>
<evidence type="ECO:0000313" key="8">
    <source>
        <dbReference type="Proteomes" id="UP001239445"/>
    </source>
</evidence>
<evidence type="ECO:0000259" key="5">
    <source>
        <dbReference type="Pfam" id="PF25150"/>
    </source>
</evidence>
<evidence type="ECO:0000259" key="6">
    <source>
        <dbReference type="Pfam" id="PF25151"/>
    </source>
</evidence>
<protein>
    <submittedName>
        <fullName evidence="7">Thyroid adenoma-associated protein</fullName>
    </submittedName>
</protein>
<name>A0AAJ0B320_9PEZI</name>
<proteinExistence type="inferred from homology"/>
<feature type="domain" description="tRNA (32-2'-O)-methyltransferase regulator THADA-like C-terminal TPR repeats region" evidence="6">
    <location>
        <begin position="924"/>
        <end position="1073"/>
    </location>
</feature>
<dbReference type="InterPro" id="IPR056842">
    <property type="entry name" value="THADA-like_TPR_C"/>
</dbReference>
<evidence type="ECO:0000256" key="1">
    <source>
        <dbReference type="ARBA" id="ARBA00010409"/>
    </source>
</evidence>
<comment type="similarity">
    <text evidence="1">Belongs to the THADA family.</text>
</comment>
<dbReference type="InterPro" id="IPR016024">
    <property type="entry name" value="ARM-type_fold"/>
</dbReference>
<keyword evidence="2" id="KW-0819">tRNA processing</keyword>
<dbReference type="Pfam" id="PF25151">
    <property type="entry name" value="TPR_Trm732_C"/>
    <property type="match status" value="1"/>
</dbReference>
<feature type="domain" description="DUF2428" evidence="4">
    <location>
        <begin position="680"/>
        <end position="922"/>
    </location>
</feature>
<dbReference type="InterPro" id="IPR019442">
    <property type="entry name" value="THADA/TRM732_DUF2428"/>
</dbReference>
<feature type="region of interest" description="Disordered" evidence="3">
    <location>
        <begin position="431"/>
        <end position="461"/>
    </location>
</feature>